<evidence type="ECO:0000313" key="2">
    <source>
        <dbReference type="RefSeq" id="XP_022725753.1"/>
    </source>
</evidence>
<dbReference type="AlphaFoldDB" id="A0A6P5XBS8"/>
<sequence>MWFLMRLTKDEREINLANGEADPEFVEWKWELLSRAGFSSVDQFYASYPAGTELLTDTTKEIALSRKSGVRLSSVLWPDTSSVKGNRHRPIMRNTCPSHFSWST</sequence>
<name>A0A6P5XBS8_DURZI</name>
<gene>
    <name evidence="2" type="primary">LOC111282085</name>
</gene>
<dbReference type="Proteomes" id="UP000515121">
    <property type="component" value="Unplaced"/>
</dbReference>
<dbReference type="RefSeq" id="XP_022725753.1">
    <property type="nucleotide sequence ID" value="XM_022870018.1"/>
</dbReference>
<accession>A0A6P5XBS8</accession>
<evidence type="ECO:0000313" key="1">
    <source>
        <dbReference type="Proteomes" id="UP000515121"/>
    </source>
</evidence>
<reference evidence="2" key="1">
    <citation type="submission" date="2025-08" db="UniProtKB">
        <authorList>
            <consortium name="RefSeq"/>
        </authorList>
    </citation>
    <scope>IDENTIFICATION</scope>
    <source>
        <tissue evidence="2">Fruit stalk</tissue>
    </source>
</reference>
<keyword evidence="1" id="KW-1185">Reference proteome</keyword>
<organism evidence="1 2">
    <name type="scientific">Durio zibethinus</name>
    <name type="common">Durian</name>
    <dbReference type="NCBI Taxonomy" id="66656"/>
    <lineage>
        <taxon>Eukaryota</taxon>
        <taxon>Viridiplantae</taxon>
        <taxon>Streptophyta</taxon>
        <taxon>Embryophyta</taxon>
        <taxon>Tracheophyta</taxon>
        <taxon>Spermatophyta</taxon>
        <taxon>Magnoliopsida</taxon>
        <taxon>eudicotyledons</taxon>
        <taxon>Gunneridae</taxon>
        <taxon>Pentapetalae</taxon>
        <taxon>rosids</taxon>
        <taxon>malvids</taxon>
        <taxon>Malvales</taxon>
        <taxon>Malvaceae</taxon>
        <taxon>Helicteroideae</taxon>
        <taxon>Durio</taxon>
    </lineage>
</organism>
<protein>
    <submittedName>
        <fullName evidence="2">Uncharacterized protein LOC111282085 isoform X2</fullName>
    </submittedName>
</protein>
<dbReference type="GeneID" id="111282085"/>
<proteinExistence type="predicted"/>